<dbReference type="InterPro" id="IPR009057">
    <property type="entry name" value="Homeodomain-like_sf"/>
</dbReference>
<keyword evidence="6" id="KW-1185">Reference proteome</keyword>
<reference evidence="6" key="1">
    <citation type="journal article" date="2019" name="Int. J. Syst. Evol. Microbiol.">
        <title>The Global Catalogue of Microorganisms (GCM) 10K type strain sequencing project: providing services to taxonomists for standard genome sequencing and annotation.</title>
        <authorList>
            <consortium name="The Broad Institute Genomics Platform"/>
            <consortium name="The Broad Institute Genome Sequencing Center for Infectious Disease"/>
            <person name="Wu L."/>
            <person name="Ma J."/>
        </authorList>
    </citation>
    <scope>NUCLEOTIDE SEQUENCE [LARGE SCALE GENOMIC DNA]</scope>
    <source>
        <strain evidence="6">JCM 17805</strain>
    </source>
</reference>
<comment type="caution">
    <text evidence="5">The sequence shown here is derived from an EMBL/GenBank/DDBJ whole genome shotgun (WGS) entry which is preliminary data.</text>
</comment>
<feature type="region of interest" description="Disordered" evidence="3">
    <location>
        <begin position="9"/>
        <end position="28"/>
    </location>
</feature>
<dbReference type="EMBL" id="BAABFL010000411">
    <property type="protein sequence ID" value="GAA4650644.1"/>
    <property type="molecule type" value="Genomic_DNA"/>
</dbReference>
<dbReference type="InterPro" id="IPR001647">
    <property type="entry name" value="HTH_TetR"/>
</dbReference>
<sequence length="226" mass="25460">MSALLIEAHDTDKGGTANGSGRKHQARSLERRRKILAAGRELVTSESITSLSLYDVARVADIPPSSVYHFFPKLETLLQALSVEVFEAFDQCIADPIPADAIRHWSDIGRTLEKRMQDYYHSNAMARALILGQHLHSDILVADHQHDDEMGRRIQAIYAQFYQLPPLPESYNIFAIALQVADKVYAMSHQEYGNITDTMAREGWRAAKAYLSLYLPAHLPRRDTVG</sequence>
<accession>A0ABP8V527</accession>
<dbReference type="Gene3D" id="1.10.357.10">
    <property type="entry name" value="Tetracycline Repressor, domain 2"/>
    <property type="match status" value="1"/>
</dbReference>
<dbReference type="PROSITE" id="PS50977">
    <property type="entry name" value="HTH_TETR_2"/>
    <property type="match status" value="1"/>
</dbReference>
<name>A0ABP8V527_9GAMM</name>
<evidence type="ECO:0000256" key="1">
    <source>
        <dbReference type="ARBA" id="ARBA00023125"/>
    </source>
</evidence>
<proteinExistence type="predicted"/>
<dbReference type="Proteomes" id="UP001500604">
    <property type="component" value="Unassembled WGS sequence"/>
</dbReference>
<evidence type="ECO:0000256" key="2">
    <source>
        <dbReference type="PROSITE-ProRule" id="PRU00335"/>
    </source>
</evidence>
<organism evidence="5 6">
    <name type="scientific">Kistimonas scapharcae</name>
    <dbReference type="NCBI Taxonomy" id="1036133"/>
    <lineage>
        <taxon>Bacteria</taxon>
        <taxon>Pseudomonadati</taxon>
        <taxon>Pseudomonadota</taxon>
        <taxon>Gammaproteobacteria</taxon>
        <taxon>Oceanospirillales</taxon>
        <taxon>Endozoicomonadaceae</taxon>
        <taxon>Kistimonas</taxon>
    </lineage>
</organism>
<evidence type="ECO:0000313" key="6">
    <source>
        <dbReference type="Proteomes" id="UP001500604"/>
    </source>
</evidence>
<evidence type="ECO:0000259" key="4">
    <source>
        <dbReference type="PROSITE" id="PS50977"/>
    </source>
</evidence>
<evidence type="ECO:0000256" key="3">
    <source>
        <dbReference type="SAM" id="MobiDB-lite"/>
    </source>
</evidence>
<dbReference type="SUPFAM" id="SSF46689">
    <property type="entry name" value="Homeodomain-like"/>
    <property type="match status" value="1"/>
</dbReference>
<evidence type="ECO:0000313" key="5">
    <source>
        <dbReference type="EMBL" id="GAA4650644.1"/>
    </source>
</evidence>
<dbReference type="RefSeq" id="WP_345196860.1">
    <property type="nucleotide sequence ID" value="NZ_BAABFL010000411.1"/>
</dbReference>
<protein>
    <submittedName>
        <fullName evidence="5">TetR/AcrR family transcriptional regulator</fullName>
    </submittedName>
</protein>
<keyword evidence="1 2" id="KW-0238">DNA-binding</keyword>
<feature type="DNA-binding region" description="H-T-H motif" evidence="2">
    <location>
        <begin position="52"/>
        <end position="71"/>
    </location>
</feature>
<feature type="domain" description="HTH tetR-type" evidence="4">
    <location>
        <begin position="29"/>
        <end position="89"/>
    </location>
</feature>
<gene>
    <name evidence="5" type="ORF">GCM10023116_29270</name>
</gene>